<dbReference type="InterPro" id="IPR036872">
    <property type="entry name" value="CH_dom_sf"/>
</dbReference>
<dbReference type="InterPro" id="IPR039959">
    <property type="entry name" value="Fimbrin/Plastin"/>
</dbReference>
<dbReference type="GO" id="GO:0051639">
    <property type="term" value="P:actin filament network formation"/>
    <property type="evidence" value="ECO:0007669"/>
    <property type="project" value="TreeGrafter"/>
</dbReference>
<dbReference type="GO" id="GO:0051017">
    <property type="term" value="P:actin filament bundle assembly"/>
    <property type="evidence" value="ECO:0007669"/>
    <property type="project" value="InterPro"/>
</dbReference>
<protein>
    <submittedName>
        <fullName evidence="3">Uncharacterized protein</fullName>
    </submittedName>
</protein>
<dbReference type="PANTHER" id="PTHR19961">
    <property type="entry name" value="FIMBRIN/PLASTIN"/>
    <property type="match status" value="1"/>
</dbReference>
<dbReference type="GO" id="GO:0051015">
    <property type="term" value="F:actin filament binding"/>
    <property type="evidence" value="ECO:0007669"/>
    <property type="project" value="InterPro"/>
</dbReference>
<dbReference type="SUPFAM" id="SSF47576">
    <property type="entry name" value="Calponin-homology domain, CH-domain"/>
    <property type="match status" value="2"/>
</dbReference>
<evidence type="ECO:0000313" key="4">
    <source>
        <dbReference type="Proteomes" id="UP000657918"/>
    </source>
</evidence>
<dbReference type="GO" id="GO:0005884">
    <property type="term" value="C:actin filament"/>
    <property type="evidence" value="ECO:0007669"/>
    <property type="project" value="TreeGrafter"/>
</dbReference>
<dbReference type="PANTHER" id="PTHR19961:SF18">
    <property type="entry name" value="FI19014P1"/>
    <property type="match status" value="1"/>
</dbReference>
<dbReference type="AlphaFoldDB" id="A0A835MZ56"/>
<keyword evidence="1" id="KW-0677">Repeat</keyword>
<organism evidence="3 4">
    <name type="scientific">Salix dunnii</name>
    <dbReference type="NCBI Taxonomy" id="1413687"/>
    <lineage>
        <taxon>Eukaryota</taxon>
        <taxon>Viridiplantae</taxon>
        <taxon>Streptophyta</taxon>
        <taxon>Embryophyta</taxon>
        <taxon>Tracheophyta</taxon>
        <taxon>Spermatophyta</taxon>
        <taxon>Magnoliopsida</taxon>
        <taxon>eudicotyledons</taxon>
        <taxon>Gunneridae</taxon>
        <taxon>Pentapetalae</taxon>
        <taxon>rosids</taxon>
        <taxon>fabids</taxon>
        <taxon>Malpighiales</taxon>
        <taxon>Salicaceae</taxon>
        <taxon>Saliceae</taxon>
        <taxon>Salix</taxon>
    </lineage>
</organism>
<dbReference type="EMBL" id="JADGMS010000004">
    <property type="protein sequence ID" value="KAF9684232.1"/>
    <property type="molecule type" value="Genomic_DNA"/>
</dbReference>
<name>A0A835MZ56_9ROSI</name>
<reference evidence="3 4" key="1">
    <citation type="submission" date="2020-10" db="EMBL/GenBank/DDBJ databases">
        <title>Plant Genome Project.</title>
        <authorList>
            <person name="Zhang R.-G."/>
        </authorList>
    </citation>
    <scope>NUCLEOTIDE SEQUENCE [LARGE SCALE GENOMIC DNA]</scope>
    <source>
        <strain evidence="3">FAFU-HL-1</strain>
        <tissue evidence="3">Leaf</tissue>
    </source>
</reference>
<sequence length="295" mass="32917">MKAKIPTCPLGEDMFLANLLVNREFCFVALAIPRDVELYECSCLLINACKISLCSLSFAALSQNKLINIVVPGIIDERAANTKGILNPWERNKNHTLCLNSTKAIGCTVPHLLLSLNSQIINSSLRVLDVEELMELVPEMDEFSSEESRLRETFSFDEEEITSILNELYADLSNEIEFEDFLKEATYPFYCMELGVICDLKGQATAKSGASQQSSSFLKATTMTLFTISESQKASYVDQIYSYLGDHPFLNKLINIVVPGIIDERAVNIRTHGIGCTVVNIRTQECASNLEKFEA</sequence>
<proteinExistence type="predicted"/>
<gene>
    <name evidence="3" type="ORF">SADUNF_Sadunf04G0096500</name>
</gene>
<dbReference type="GO" id="GO:0005737">
    <property type="term" value="C:cytoplasm"/>
    <property type="evidence" value="ECO:0007669"/>
    <property type="project" value="TreeGrafter"/>
</dbReference>
<dbReference type="Proteomes" id="UP000657918">
    <property type="component" value="Chromosome 4"/>
</dbReference>
<accession>A0A835MZ56</accession>
<dbReference type="GO" id="GO:0032432">
    <property type="term" value="C:actin filament bundle"/>
    <property type="evidence" value="ECO:0007669"/>
    <property type="project" value="TreeGrafter"/>
</dbReference>
<keyword evidence="2" id="KW-0009">Actin-binding</keyword>
<evidence type="ECO:0000256" key="2">
    <source>
        <dbReference type="ARBA" id="ARBA00023203"/>
    </source>
</evidence>
<dbReference type="Gene3D" id="1.10.418.10">
    <property type="entry name" value="Calponin-like domain"/>
    <property type="match status" value="1"/>
</dbReference>
<dbReference type="OrthoDB" id="1544432at2759"/>
<keyword evidence="4" id="KW-1185">Reference proteome</keyword>
<comment type="caution">
    <text evidence="3">The sequence shown here is derived from an EMBL/GenBank/DDBJ whole genome shotgun (WGS) entry which is preliminary data.</text>
</comment>
<evidence type="ECO:0000256" key="1">
    <source>
        <dbReference type="ARBA" id="ARBA00022737"/>
    </source>
</evidence>
<evidence type="ECO:0000313" key="3">
    <source>
        <dbReference type="EMBL" id="KAF9684232.1"/>
    </source>
</evidence>